<keyword evidence="3" id="KW-1185">Reference proteome</keyword>
<accession>A0ABV6AI32</accession>
<reference evidence="2 3" key="1">
    <citation type="submission" date="2024-09" db="EMBL/GenBank/DDBJ databases">
        <authorList>
            <person name="Sun Q."/>
            <person name="Mori K."/>
        </authorList>
    </citation>
    <scope>NUCLEOTIDE SEQUENCE [LARGE SCALE GENOMIC DNA]</scope>
    <source>
        <strain evidence="2 3">TBRC 4938</strain>
    </source>
</reference>
<sequence>MLFSSTEDGHRGAYLSFVASVLPSRRASLREVFLSASPVFFLMIEDSFFIFVLAAFFRALLGRRTAGILMRPKPALEGGGLRLRVKRLLLRTMRPIGSIRVLTILPFSIHPEFGRIADDWIYDFQLWDLTDEERERTLRRGGEGLGKSIRDAASGRRVISAVGRQDKRKGFDVLARAAAELTALAGQLHFVSVGSVHGEVKLAAAELSSAGGMVVDRYISDQELCECYGASDVIWALYAPYDDQASGIAGRAAQLGIPCIVRTGSLSHRLCLSEGVPHIDATEDTLDRLARPVPPRDDAAGRAMAARFREVSVARLERIFDLKRPEGRSDDPPSP</sequence>
<evidence type="ECO:0008006" key="4">
    <source>
        <dbReference type="Google" id="ProtNLM"/>
    </source>
</evidence>
<protein>
    <recommendedName>
        <fullName evidence="4">Glycosyltransferase</fullName>
    </recommendedName>
</protein>
<comment type="caution">
    <text evidence="2">The sequence shown here is derived from an EMBL/GenBank/DDBJ whole genome shotgun (WGS) entry which is preliminary data.</text>
</comment>
<evidence type="ECO:0000256" key="1">
    <source>
        <dbReference type="SAM" id="Phobius"/>
    </source>
</evidence>
<dbReference type="SUPFAM" id="SSF53756">
    <property type="entry name" value="UDP-Glycosyltransferase/glycogen phosphorylase"/>
    <property type="match status" value="1"/>
</dbReference>
<proteinExistence type="predicted"/>
<evidence type="ECO:0000313" key="3">
    <source>
        <dbReference type="Proteomes" id="UP001589692"/>
    </source>
</evidence>
<dbReference type="RefSeq" id="WP_377262391.1">
    <property type="nucleotide sequence ID" value="NZ_JBHMAA010000016.1"/>
</dbReference>
<keyword evidence="1" id="KW-1133">Transmembrane helix</keyword>
<gene>
    <name evidence="2" type="ORF">ACFFP0_15580</name>
</gene>
<keyword evidence="1" id="KW-0472">Membrane</keyword>
<dbReference type="EMBL" id="JBHMAA010000016">
    <property type="protein sequence ID" value="MFB9950279.1"/>
    <property type="molecule type" value="Genomic_DNA"/>
</dbReference>
<feature type="transmembrane region" description="Helical" evidence="1">
    <location>
        <begin position="39"/>
        <end position="61"/>
    </location>
</feature>
<evidence type="ECO:0000313" key="2">
    <source>
        <dbReference type="EMBL" id="MFB9950279.1"/>
    </source>
</evidence>
<keyword evidence="1" id="KW-0812">Transmembrane</keyword>
<dbReference type="Proteomes" id="UP001589692">
    <property type="component" value="Unassembled WGS sequence"/>
</dbReference>
<organism evidence="2 3">
    <name type="scientific">Rhizobium puerariae</name>
    <dbReference type="NCBI Taxonomy" id="1585791"/>
    <lineage>
        <taxon>Bacteria</taxon>
        <taxon>Pseudomonadati</taxon>
        <taxon>Pseudomonadota</taxon>
        <taxon>Alphaproteobacteria</taxon>
        <taxon>Hyphomicrobiales</taxon>
        <taxon>Rhizobiaceae</taxon>
        <taxon>Rhizobium/Agrobacterium group</taxon>
        <taxon>Rhizobium</taxon>
    </lineage>
</organism>
<dbReference type="Gene3D" id="3.40.50.2000">
    <property type="entry name" value="Glycogen Phosphorylase B"/>
    <property type="match status" value="1"/>
</dbReference>
<name>A0ABV6AI32_9HYPH</name>